<dbReference type="InterPro" id="IPR002562">
    <property type="entry name" value="3'-5'_exonuclease_dom"/>
</dbReference>
<dbReference type="GO" id="GO:0008408">
    <property type="term" value="F:3'-5' exonuclease activity"/>
    <property type="evidence" value="ECO:0007669"/>
    <property type="project" value="InterPro"/>
</dbReference>
<comment type="caution">
    <text evidence="2">The sequence shown here is derived from an EMBL/GenBank/DDBJ whole genome shotgun (WGS) entry which is preliminary data.</text>
</comment>
<gene>
    <name evidence="2" type="ORF">HK097_001108</name>
</gene>
<keyword evidence="3" id="KW-1185">Reference proteome</keyword>
<sequence>MHPGYFDPYYLAAVWGGATPYANQYYALPYAVPLPALPPRQPTPPPPPPRPGLYSYALSKSVVADDTTQYNVLREMKQADDHHHMSTYTNVIDCPLVAREAWRREKCKLTVSWDPQEVDLWVQEHAYTRKGGDLLDDKVYIVYIDMEQSGTPLEMHTGSPALIQIGIPTPDDARHAFAVLFAHVWHMDRLPSTLLRLFADTRITKMFHGFRQDLIFLNRMGIDIRTAVQINSLARLCFQAQGLHHLQRRFPRLKELARQFLNIDMDAATDGTYWDDGVIHP</sequence>
<dbReference type="Pfam" id="PF01612">
    <property type="entry name" value="DNA_pol_A_exo1"/>
    <property type="match status" value="1"/>
</dbReference>
<dbReference type="Proteomes" id="UP001212841">
    <property type="component" value="Unassembled WGS sequence"/>
</dbReference>
<feature type="domain" description="3'-5' exonuclease" evidence="1">
    <location>
        <begin position="141"/>
        <end position="275"/>
    </location>
</feature>
<dbReference type="GO" id="GO:0003676">
    <property type="term" value="F:nucleic acid binding"/>
    <property type="evidence" value="ECO:0007669"/>
    <property type="project" value="InterPro"/>
</dbReference>
<evidence type="ECO:0000313" key="2">
    <source>
        <dbReference type="EMBL" id="KAJ3045820.1"/>
    </source>
</evidence>
<evidence type="ECO:0000259" key="1">
    <source>
        <dbReference type="Pfam" id="PF01612"/>
    </source>
</evidence>
<proteinExistence type="predicted"/>
<dbReference type="AlphaFoldDB" id="A0AAD5X1K4"/>
<dbReference type="Gene3D" id="3.30.420.10">
    <property type="entry name" value="Ribonuclease H-like superfamily/Ribonuclease H"/>
    <property type="match status" value="1"/>
</dbReference>
<dbReference type="EMBL" id="JADGJD010001210">
    <property type="protein sequence ID" value="KAJ3045820.1"/>
    <property type="molecule type" value="Genomic_DNA"/>
</dbReference>
<dbReference type="InterPro" id="IPR036397">
    <property type="entry name" value="RNaseH_sf"/>
</dbReference>
<protein>
    <recommendedName>
        <fullName evidence="1">3'-5' exonuclease domain-containing protein</fullName>
    </recommendedName>
</protein>
<evidence type="ECO:0000313" key="3">
    <source>
        <dbReference type="Proteomes" id="UP001212841"/>
    </source>
</evidence>
<organism evidence="2 3">
    <name type="scientific">Rhizophlyctis rosea</name>
    <dbReference type="NCBI Taxonomy" id="64517"/>
    <lineage>
        <taxon>Eukaryota</taxon>
        <taxon>Fungi</taxon>
        <taxon>Fungi incertae sedis</taxon>
        <taxon>Chytridiomycota</taxon>
        <taxon>Chytridiomycota incertae sedis</taxon>
        <taxon>Chytridiomycetes</taxon>
        <taxon>Rhizophlyctidales</taxon>
        <taxon>Rhizophlyctidaceae</taxon>
        <taxon>Rhizophlyctis</taxon>
    </lineage>
</organism>
<dbReference type="GO" id="GO:0006139">
    <property type="term" value="P:nucleobase-containing compound metabolic process"/>
    <property type="evidence" value="ECO:0007669"/>
    <property type="project" value="InterPro"/>
</dbReference>
<dbReference type="InterPro" id="IPR012337">
    <property type="entry name" value="RNaseH-like_sf"/>
</dbReference>
<reference evidence="2" key="1">
    <citation type="submission" date="2020-05" db="EMBL/GenBank/DDBJ databases">
        <title>Phylogenomic resolution of chytrid fungi.</title>
        <authorList>
            <person name="Stajich J.E."/>
            <person name="Amses K."/>
            <person name="Simmons R."/>
            <person name="Seto K."/>
            <person name="Myers J."/>
            <person name="Bonds A."/>
            <person name="Quandt C.A."/>
            <person name="Barry K."/>
            <person name="Liu P."/>
            <person name="Grigoriev I."/>
            <person name="Longcore J.E."/>
            <person name="James T.Y."/>
        </authorList>
    </citation>
    <scope>NUCLEOTIDE SEQUENCE</scope>
    <source>
        <strain evidence="2">JEL0318</strain>
    </source>
</reference>
<dbReference type="SUPFAM" id="SSF53098">
    <property type="entry name" value="Ribonuclease H-like"/>
    <property type="match status" value="1"/>
</dbReference>
<accession>A0AAD5X1K4</accession>
<name>A0AAD5X1K4_9FUNG</name>